<keyword evidence="1" id="KW-0805">Transcription regulation</keyword>
<evidence type="ECO:0000313" key="7">
    <source>
        <dbReference type="EMBL" id="GAA1950939.1"/>
    </source>
</evidence>
<dbReference type="InterPro" id="IPR001347">
    <property type="entry name" value="SIS_dom"/>
</dbReference>
<feature type="domain" description="HTH rpiR-type" evidence="5">
    <location>
        <begin position="23"/>
        <end position="99"/>
    </location>
</feature>
<protein>
    <submittedName>
        <fullName evidence="7">MurR/RpiR family transcriptional regulator</fullName>
    </submittedName>
</protein>
<evidence type="ECO:0000313" key="8">
    <source>
        <dbReference type="Proteomes" id="UP001499854"/>
    </source>
</evidence>
<dbReference type="PROSITE" id="PS51071">
    <property type="entry name" value="HTH_RPIR"/>
    <property type="match status" value="1"/>
</dbReference>
<evidence type="ECO:0000256" key="4">
    <source>
        <dbReference type="SAM" id="MobiDB-lite"/>
    </source>
</evidence>
<dbReference type="InterPro" id="IPR046348">
    <property type="entry name" value="SIS_dom_sf"/>
</dbReference>
<dbReference type="InterPro" id="IPR047640">
    <property type="entry name" value="RpiR-like"/>
</dbReference>
<gene>
    <name evidence="7" type="ORF">GCM10009838_02570</name>
</gene>
<dbReference type="Gene3D" id="1.10.10.10">
    <property type="entry name" value="Winged helix-like DNA-binding domain superfamily/Winged helix DNA-binding domain"/>
    <property type="match status" value="1"/>
</dbReference>
<keyword evidence="8" id="KW-1185">Reference proteome</keyword>
<dbReference type="PROSITE" id="PS51464">
    <property type="entry name" value="SIS"/>
    <property type="match status" value="1"/>
</dbReference>
<evidence type="ECO:0000256" key="3">
    <source>
        <dbReference type="ARBA" id="ARBA00023163"/>
    </source>
</evidence>
<dbReference type="EMBL" id="BAAAQM010000001">
    <property type="protein sequence ID" value="GAA1950939.1"/>
    <property type="molecule type" value="Genomic_DNA"/>
</dbReference>
<dbReference type="PANTHER" id="PTHR30514:SF18">
    <property type="entry name" value="RPIR-FAMILY TRANSCRIPTIONAL REGULATOR"/>
    <property type="match status" value="1"/>
</dbReference>
<organism evidence="7 8">
    <name type="scientific">Catenulispora subtropica</name>
    <dbReference type="NCBI Taxonomy" id="450798"/>
    <lineage>
        <taxon>Bacteria</taxon>
        <taxon>Bacillati</taxon>
        <taxon>Actinomycetota</taxon>
        <taxon>Actinomycetes</taxon>
        <taxon>Catenulisporales</taxon>
        <taxon>Catenulisporaceae</taxon>
        <taxon>Catenulispora</taxon>
    </lineage>
</organism>
<feature type="region of interest" description="Disordered" evidence="4">
    <location>
        <begin position="1"/>
        <end position="22"/>
    </location>
</feature>
<evidence type="ECO:0000259" key="6">
    <source>
        <dbReference type="PROSITE" id="PS51464"/>
    </source>
</evidence>
<dbReference type="Pfam" id="PF01418">
    <property type="entry name" value="HTH_6"/>
    <property type="match status" value="1"/>
</dbReference>
<evidence type="ECO:0000259" key="5">
    <source>
        <dbReference type="PROSITE" id="PS51071"/>
    </source>
</evidence>
<feature type="domain" description="SIS" evidence="6">
    <location>
        <begin position="141"/>
        <end position="288"/>
    </location>
</feature>
<dbReference type="InterPro" id="IPR036388">
    <property type="entry name" value="WH-like_DNA-bd_sf"/>
</dbReference>
<dbReference type="PANTHER" id="PTHR30514">
    <property type="entry name" value="GLUCOKINASE"/>
    <property type="match status" value="1"/>
</dbReference>
<proteinExistence type="predicted"/>
<dbReference type="InterPro" id="IPR009057">
    <property type="entry name" value="Homeodomain-like_sf"/>
</dbReference>
<dbReference type="InterPro" id="IPR035472">
    <property type="entry name" value="RpiR-like_SIS"/>
</dbReference>
<name>A0ABN2QET6_9ACTN</name>
<keyword evidence="2" id="KW-0238">DNA-binding</keyword>
<dbReference type="Proteomes" id="UP001499854">
    <property type="component" value="Unassembled WGS sequence"/>
</dbReference>
<evidence type="ECO:0000256" key="2">
    <source>
        <dbReference type="ARBA" id="ARBA00023125"/>
    </source>
</evidence>
<sequence>MTASEPVTPTTSPVAGSSPTLPPADELLALLDGRRLSPAQRRIAHYLLENLTEVAFLSSMELAERVGVSQPSVTRFAATLGFSGYPELRAALRPIALRVPEAGLHGERLTGNELHAALESDQANLEALHKYAADPDRLARLGGDLAASEPLSVLGLRMSGPVASYFAYGAARIHPSVRVIDTPGSPAHEALLQASAAGGTWLVAFVLPRYAAESVVVLRTARELGIRTAVVTDVPLVPFKHLADVLLPVGVGSRSVFDSHAAPMAFAALLLQALADAAPERTQERLEAYEALADARGFYVSK</sequence>
<feature type="compositionally biased region" description="Polar residues" evidence="4">
    <location>
        <begin position="1"/>
        <end position="19"/>
    </location>
</feature>
<accession>A0ABN2QET6</accession>
<reference evidence="7 8" key="1">
    <citation type="journal article" date="2019" name="Int. J. Syst. Evol. Microbiol.">
        <title>The Global Catalogue of Microorganisms (GCM) 10K type strain sequencing project: providing services to taxonomists for standard genome sequencing and annotation.</title>
        <authorList>
            <consortium name="The Broad Institute Genomics Platform"/>
            <consortium name="The Broad Institute Genome Sequencing Center for Infectious Disease"/>
            <person name="Wu L."/>
            <person name="Ma J."/>
        </authorList>
    </citation>
    <scope>NUCLEOTIDE SEQUENCE [LARGE SCALE GENOMIC DNA]</scope>
    <source>
        <strain evidence="7 8">JCM 16013</strain>
    </source>
</reference>
<comment type="caution">
    <text evidence="7">The sequence shown here is derived from an EMBL/GenBank/DDBJ whole genome shotgun (WGS) entry which is preliminary data.</text>
</comment>
<dbReference type="InterPro" id="IPR000281">
    <property type="entry name" value="HTH_RpiR"/>
</dbReference>
<dbReference type="CDD" id="cd05013">
    <property type="entry name" value="SIS_RpiR"/>
    <property type="match status" value="1"/>
</dbReference>
<evidence type="ECO:0000256" key="1">
    <source>
        <dbReference type="ARBA" id="ARBA00023015"/>
    </source>
</evidence>
<dbReference type="SUPFAM" id="SSF53697">
    <property type="entry name" value="SIS domain"/>
    <property type="match status" value="1"/>
</dbReference>
<keyword evidence="3" id="KW-0804">Transcription</keyword>
<dbReference type="Gene3D" id="3.40.50.10490">
    <property type="entry name" value="Glucose-6-phosphate isomerase like protein, domain 1"/>
    <property type="match status" value="1"/>
</dbReference>
<dbReference type="SUPFAM" id="SSF46689">
    <property type="entry name" value="Homeodomain-like"/>
    <property type="match status" value="1"/>
</dbReference>